<evidence type="ECO:0000313" key="10">
    <source>
        <dbReference type="Proteomes" id="UP001523369"/>
    </source>
</evidence>
<evidence type="ECO:0000256" key="2">
    <source>
        <dbReference type="ARBA" id="ARBA00023015"/>
    </source>
</evidence>
<dbReference type="PROSITE" id="PS51755">
    <property type="entry name" value="OMPR_PHOB"/>
    <property type="match status" value="1"/>
</dbReference>
<protein>
    <submittedName>
        <fullName evidence="9">Tetratricopeptide repeat protein</fullName>
    </submittedName>
</protein>
<evidence type="ECO:0000256" key="6">
    <source>
        <dbReference type="PROSITE-ProRule" id="PRU01091"/>
    </source>
</evidence>
<feature type="compositionally biased region" description="Low complexity" evidence="7">
    <location>
        <begin position="324"/>
        <end position="345"/>
    </location>
</feature>
<reference evidence="9 10" key="1">
    <citation type="submission" date="2022-06" db="EMBL/GenBank/DDBJ databases">
        <title>New Species of the Genus Actinoplanes, ActinopZanes ferrugineus.</title>
        <authorList>
            <person name="Ding P."/>
        </authorList>
    </citation>
    <scope>NUCLEOTIDE SEQUENCE [LARGE SCALE GENOMIC DNA]</scope>
    <source>
        <strain evidence="9 10">TRM88003</strain>
    </source>
</reference>
<gene>
    <name evidence="9" type="ORF">M1L60_23925</name>
</gene>
<dbReference type="CDD" id="cd15831">
    <property type="entry name" value="BTAD"/>
    <property type="match status" value="1"/>
</dbReference>
<dbReference type="SUPFAM" id="SSF46894">
    <property type="entry name" value="C-terminal effector domain of the bipartite response regulators"/>
    <property type="match status" value="1"/>
</dbReference>
<sequence>MSFLAAGRAVLEVRLLGPVELWAGPRQLPVGEPRQRAVLAALACEAGRVVTAEALIDRVWGEAAPARARHTLQSHLTRVRGALRNGGGDPLIRRSGGYLLDLPADQVDLLRFRALAARAHGDVGLLREAVRLWRGEPLAGLAGDWASAMRVAWDRERLLAVVEWAEAELATGDPAAVIGPLGAVVLEQPLVEPVAVALMRALHAIGRTADALGQYDALRRRLAEELGADPAPATRAAHAAILTSSATVSIEPAPAQLPADVAYFAGRADALAFLDKVPSLAVIGGSAGVGKTALAIHWAHRASARFPDGQLYVNLRGFGPASAARKSGSAARSSGRAAEGSGVAADGSQGAEQEGNGAGIDPGEAVRGFLGALGVPAPRIPAELDAQSALLRSRLAGKRVLLVLDNARDSDQVRPLLPGAGSCVTVVTSRNQLTGLVAADGARPLQLDVLSPGEAQELLDRRLGRERTAAEPAAGQAIIDLCARLPLALTLAAAHAVMQPGTGLSALAQGLLDSRGRWSTLAGDTPDTDVRAVFSWSYAALTPAAADLFRLLGAHPGPDFTAAALNNAPHLPELVRSSLVTEHIPGRYSMHDLMRAYAEGLGTDPAARDHLLAHYLGTAYAAAKLLAPARPEPVLPIAAAPEPDDPMRWFSAEKSVLLAWAARTGGDRPWQLAWTLDTFLYRQGPWHDLVTVWEAALATVGHDRARAYAYARLARAWTLLDRPDEADRDYQLALDHYEQADDIAGQSSTHHELAILRERQGRLPDALAHAERALEISGHATANTLNTIGFYRAQLGDFAGALEACERALALFEHEGDDDSRAAVWDSLGFIRHGLGEFDAAIECYETALRLYRQVGDLYWVAYTLVHLGDLHRDCGRGARAVAAWREALGLYEELGHSNAADVVRRISTGAVDDRRSRPDVSGGRPS</sequence>
<dbReference type="SMART" id="SM01043">
    <property type="entry name" value="BTAD"/>
    <property type="match status" value="1"/>
</dbReference>
<evidence type="ECO:0000256" key="5">
    <source>
        <dbReference type="PROSITE-ProRule" id="PRU00339"/>
    </source>
</evidence>
<dbReference type="EMBL" id="JAMYJR010000027">
    <property type="protein sequence ID" value="MCO8273648.1"/>
    <property type="molecule type" value="Genomic_DNA"/>
</dbReference>
<comment type="caution">
    <text evidence="9">The sequence shown here is derived from an EMBL/GenBank/DDBJ whole genome shotgun (WGS) entry which is preliminary data.</text>
</comment>
<dbReference type="Pfam" id="PF03704">
    <property type="entry name" value="BTAD"/>
    <property type="match status" value="1"/>
</dbReference>
<keyword evidence="3 6" id="KW-0238">DNA-binding</keyword>
<dbReference type="Proteomes" id="UP001523369">
    <property type="component" value="Unassembled WGS sequence"/>
</dbReference>
<dbReference type="PANTHER" id="PTHR35807:SF1">
    <property type="entry name" value="TRANSCRIPTIONAL REGULATOR REDD"/>
    <property type="match status" value="1"/>
</dbReference>
<feature type="domain" description="OmpR/PhoB-type" evidence="8">
    <location>
        <begin position="1"/>
        <end position="102"/>
    </location>
</feature>
<dbReference type="Pfam" id="PF13424">
    <property type="entry name" value="TPR_12"/>
    <property type="match status" value="1"/>
</dbReference>
<proteinExistence type="inferred from homology"/>
<dbReference type="SMART" id="SM00862">
    <property type="entry name" value="Trans_reg_C"/>
    <property type="match status" value="1"/>
</dbReference>
<dbReference type="Pfam" id="PF00486">
    <property type="entry name" value="Trans_reg_C"/>
    <property type="match status" value="1"/>
</dbReference>
<dbReference type="InterPro" id="IPR016032">
    <property type="entry name" value="Sig_transdc_resp-reg_C-effctor"/>
</dbReference>
<dbReference type="InterPro" id="IPR005158">
    <property type="entry name" value="BTAD"/>
</dbReference>
<accession>A0ABT1DS40</accession>
<keyword evidence="4" id="KW-0804">Transcription</keyword>
<dbReference type="Gene3D" id="1.25.40.10">
    <property type="entry name" value="Tetratricopeptide repeat domain"/>
    <property type="match status" value="3"/>
</dbReference>
<evidence type="ECO:0000313" key="9">
    <source>
        <dbReference type="EMBL" id="MCO8273648.1"/>
    </source>
</evidence>
<name>A0ABT1DS40_9ACTN</name>
<evidence type="ECO:0000259" key="8">
    <source>
        <dbReference type="PROSITE" id="PS51755"/>
    </source>
</evidence>
<dbReference type="InterPro" id="IPR001867">
    <property type="entry name" value="OmpR/PhoB-type_DNA-bd"/>
</dbReference>
<dbReference type="RefSeq" id="WP_253239727.1">
    <property type="nucleotide sequence ID" value="NZ_JAMYJR010000027.1"/>
</dbReference>
<comment type="similarity">
    <text evidence="1">Belongs to the AfsR/DnrI/RedD regulatory family.</text>
</comment>
<dbReference type="SUPFAM" id="SSF48452">
    <property type="entry name" value="TPR-like"/>
    <property type="match status" value="3"/>
</dbReference>
<dbReference type="InterPro" id="IPR051677">
    <property type="entry name" value="AfsR-DnrI-RedD_regulator"/>
</dbReference>
<feature type="repeat" description="TPR" evidence="5">
    <location>
        <begin position="822"/>
        <end position="855"/>
    </location>
</feature>
<dbReference type="SMART" id="SM00028">
    <property type="entry name" value="TPR"/>
    <property type="match status" value="5"/>
</dbReference>
<dbReference type="Gene3D" id="1.10.10.10">
    <property type="entry name" value="Winged helix-like DNA-binding domain superfamily/Winged helix DNA-binding domain"/>
    <property type="match status" value="1"/>
</dbReference>
<evidence type="ECO:0000256" key="4">
    <source>
        <dbReference type="ARBA" id="ARBA00023163"/>
    </source>
</evidence>
<dbReference type="CDD" id="cd00383">
    <property type="entry name" value="trans_reg_C"/>
    <property type="match status" value="1"/>
</dbReference>
<dbReference type="Pfam" id="PF13374">
    <property type="entry name" value="TPR_10"/>
    <property type="match status" value="1"/>
</dbReference>
<dbReference type="InterPro" id="IPR011990">
    <property type="entry name" value="TPR-like_helical_dom_sf"/>
</dbReference>
<dbReference type="PROSITE" id="PS50005">
    <property type="entry name" value="TPR"/>
    <property type="match status" value="1"/>
</dbReference>
<dbReference type="InterPro" id="IPR027417">
    <property type="entry name" value="P-loop_NTPase"/>
</dbReference>
<organism evidence="9 10">
    <name type="scientific">Paractinoplanes aksuensis</name>
    <dbReference type="NCBI Taxonomy" id="2939490"/>
    <lineage>
        <taxon>Bacteria</taxon>
        <taxon>Bacillati</taxon>
        <taxon>Actinomycetota</taxon>
        <taxon>Actinomycetes</taxon>
        <taxon>Micromonosporales</taxon>
        <taxon>Micromonosporaceae</taxon>
        <taxon>Paractinoplanes</taxon>
    </lineage>
</organism>
<dbReference type="PANTHER" id="PTHR35807">
    <property type="entry name" value="TRANSCRIPTIONAL REGULATOR REDD-RELATED"/>
    <property type="match status" value="1"/>
</dbReference>
<evidence type="ECO:0000256" key="1">
    <source>
        <dbReference type="ARBA" id="ARBA00005820"/>
    </source>
</evidence>
<keyword evidence="10" id="KW-1185">Reference proteome</keyword>
<dbReference type="SUPFAM" id="SSF52540">
    <property type="entry name" value="P-loop containing nucleoside triphosphate hydrolases"/>
    <property type="match status" value="1"/>
</dbReference>
<feature type="region of interest" description="Disordered" evidence="7">
    <location>
        <begin position="324"/>
        <end position="360"/>
    </location>
</feature>
<keyword evidence="5" id="KW-0802">TPR repeat</keyword>
<feature type="DNA-binding region" description="OmpR/PhoB-type" evidence="6">
    <location>
        <begin position="1"/>
        <end position="102"/>
    </location>
</feature>
<evidence type="ECO:0000256" key="7">
    <source>
        <dbReference type="SAM" id="MobiDB-lite"/>
    </source>
</evidence>
<dbReference type="InterPro" id="IPR019734">
    <property type="entry name" value="TPR_rpt"/>
</dbReference>
<evidence type="ECO:0000256" key="3">
    <source>
        <dbReference type="ARBA" id="ARBA00023125"/>
    </source>
</evidence>
<keyword evidence="2" id="KW-0805">Transcription regulation</keyword>
<dbReference type="InterPro" id="IPR036388">
    <property type="entry name" value="WH-like_DNA-bd_sf"/>
</dbReference>